<dbReference type="Gene3D" id="2.60.40.1500">
    <property type="entry name" value="Glycosyl hydrolase domain, family 39"/>
    <property type="match status" value="1"/>
</dbReference>
<proteinExistence type="inferred from homology"/>
<sequence length="774" mass="91048">MSQNYFVSYEKVTKLQKKSFNNLTCFFIAKGSAIIAVNNKKLTIHPGDFIFINMHDIAEVVTLLTPEVQTFKLSVSNIYLLNRYEGYLSSRFNCHSQLTGADDEYFVKQLKQSLSQLIIHYFSADKTKHLKTGIHLQEMLLILIEHFQVNIFTSQHFRYSEQLNEAMDYMRLNFKEPIKLEDVAKICFMSPSTLSRVFQQQIGIKFNTYLNELRIQMSLNDLLYAQYPIDKLAINYGFSNSKTYRSQFKRLFEVSPTEYKKSFFSKEKTNSNSRYLNTSEASLKKEELDILLEYVDFQPETSYFTESRGQKATLQIESEHVKDQSHSNVIVHINSLEDLFFDEIKNQVMMIKNDIGCHYIGVSNLFKIVPSSYTVFEQTKLAQFSPFSRFDMAIDFLRQNNFGIYYQLSLPDYEQVSSFYSKDHQEFFKYIEYMTKNEFLPSWRIVLQFEKTEIRKSVGTFKKLYDRIKRINPKISVGVDLPFGYPEYSFDSEAEEQLFREEVLKKAEFISYKSEPNYSIDEPDLSRFELFSAKDIQSAKNRLKSWGFDLPFILSEWNTLTGDTRYKNSYFFRGALIVHDLAKIESLVDSYGFWLNTFLFEEKHHSAESVRFDGLELLHYYNCRRPVYFALSLYRRLRGKVIATGSHFILTTYNGHYQLLTWNAQYFSPNLSLNENYLKDKTLSLEITSPNVPNGLYQVKKLTLSKDHGAVSYSYDRFSSQQILDQEAHEYLSHVTHPKMDVFDQKFIDGLHLKCFLEPNDVCLFEFLKLEEVD</sequence>
<name>A0A6G8ASQ4_9ENTE</name>
<evidence type="ECO:0000256" key="5">
    <source>
        <dbReference type="ARBA" id="ARBA00023163"/>
    </source>
</evidence>
<dbReference type="RefSeq" id="WP_166034256.1">
    <property type="nucleotide sequence ID" value="NZ_CP049887.1"/>
</dbReference>
<dbReference type="AlphaFoldDB" id="A0A6G8ASQ4"/>
<dbReference type="SUPFAM" id="SSF51011">
    <property type="entry name" value="Glycosyl hydrolase domain"/>
    <property type="match status" value="1"/>
</dbReference>
<evidence type="ECO:0000259" key="7">
    <source>
        <dbReference type="PROSITE" id="PS01124"/>
    </source>
</evidence>
<gene>
    <name evidence="8" type="ORF">G7082_06060</name>
</gene>
<evidence type="ECO:0000313" key="8">
    <source>
        <dbReference type="EMBL" id="QIL48108.1"/>
    </source>
</evidence>
<dbReference type="PROSITE" id="PS00041">
    <property type="entry name" value="HTH_ARAC_FAMILY_1"/>
    <property type="match status" value="1"/>
</dbReference>
<keyword evidence="6" id="KW-0326">Glycosidase</keyword>
<keyword evidence="5" id="KW-0804">Transcription</keyword>
<dbReference type="Gene3D" id="3.20.20.80">
    <property type="entry name" value="Glycosidases"/>
    <property type="match status" value="1"/>
</dbReference>
<keyword evidence="4" id="KW-0238">DNA-binding</keyword>
<evidence type="ECO:0000313" key="9">
    <source>
        <dbReference type="Proteomes" id="UP000501747"/>
    </source>
</evidence>
<feature type="domain" description="HTH araC/xylS-type" evidence="7">
    <location>
        <begin position="164"/>
        <end position="262"/>
    </location>
</feature>
<dbReference type="SUPFAM" id="SSF46689">
    <property type="entry name" value="Homeodomain-like"/>
    <property type="match status" value="2"/>
</dbReference>
<evidence type="ECO:0000256" key="4">
    <source>
        <dbReference type="ARBA" id="ARBA00023125"/>
    </source>
</evidence>
<dbReference type="PANTHER" id="PTHR43280:SF10">
    <property type="entry name" value="REGULATORY PROTEIN POCR"/>
    <property type="match status" value="1"/>
</dbReference>
<dbReference type="InterPro" id="IPR018062">
    <property type="entry name" value="HTH_AraC-typ_CS"/>
</dbReference>
<dbReference type="GO" id="GO:0003700">
    <property type="term" value="F:DNA-binding transcription factor activity"/>
    <property type="evidence" value="ECO:0007669"/>
    <property type="project" value="InterPro"/>
</dbReference>
<evidence type="ECO:0000256" key="2">
    <source>
        <dbReference type="ARBA" id="ARBA00022801"/>
    </source>
</evidence>
<protein>
    <submittedName>
        <fullName evidence="8">Helix-turn-helix domain-containing protein</fullName>
    </submittedName>
</protein>
<dbReference type="InterPro" id="IPR049166">
    <property type="entry name" value="GH39_cat"/>
</dbReference>
<organism evidence="8 9">
    <name type="scientific">Vagococcus hydrophili</name>
    <dbReference type="NCBI Taxonomy" id="2714947"/>
    <lineage>
        <taxon>Bacteria</taxon>
        <taxon>Bacillati</taxon>
        <taxon>Bacillota</taxon>
        <taxon>Bacilli</taxon>
        <taxon>Lactobacillales</taxon>
        <taxon>Enterococcaceae</taxon>
        <taxon>Vagococcus</taxon>
    </lineage>
</organism>
<dbReference type="InterPro" id="IPR009057">
    <property type="entry name" value="Homeodomain-like_sf"/>
</dbReference>
<evidence type="ECO:0000256" key="1">
    <source>
        <dbReference type="ARBA" id="ARBA00008875"/>
    </source>
</evidence>
<dbReference type="Pfam" id="PF01229">
    <property type="entry name" value="Glyco_hydro_39"/>
    <property type="match status" value="1"/>
</dbReference>
<comment type="similarity">
    <text evidence="1">Belongs to the glycosyl hydrolase 39 family.</text>
</comment>
<dbReference type="PROSITE" id="PS01124">
    <property type="entry name" value="HTH_ARAC_FAMILY_2"/>
    <property type="match status" value="1"/>
</dbReference>
<dbReference type="InterPro" id="IPR018060">
    <property type="entry name" value="HTH_AraC"/>
</dbReference>
<dbReference type="PANTHER" id="PTHR43280">
    <property type="entry name" value="ARAC-FAMILY TRANSCRIPTIONAL REGULATOR"/>
    <property type="match status" value="1"/>
</dbReference>
<dbReference type="SUPFAM" id="SSF51445">
    <property type="entry name" value="(Trans)glycosidases"/>
    <property type="match status" value="1"/>
</dbReference>
<dbReference type="GO" id="GO:0043565">
    <property type="term" value="F:sequence-specific DNA binding"/>
    <property type="evidence" value="ECO:0007669"/>
    <property type="project" value="InterPro"/>
</dbReference>
<keyword evidence="2" id="KW-0378">Hydrolase</keyword>
<keyword evidence="3" id="KW-0805">Transcription regulation</keyword>
<dbReference type="KEGG" id="vhy:G7082_06060"/>
<dbReference type="Pfam" id="PF12833">
    <property type="entry name" value="HTH_18"/>
    <property type="match status" value="1"/>
</dbReference>
<accession>A0A6G8ASQ4</accession>
<dbReference type="Proteomes" id="UP000501747">
    <property type="component" value="Chromosome"/>
</dbReference>
<dbReference type="EMBL" id="CP049887">
    <property type="protein sequence ID" value="QIL48108.1"/>
    <property type="molecule type" value="Genomic_DNA"/>
</dbReference>
<dbReference type="Gene3D" id="1.10.10.60">
    <property type="entry name" value="Homeodomain-like"/>
    <property type="match status" value="2"/>
</dbReference>
<dbReference type="InterPro" id="IPR017853">
    <property type="entry name" value="GH"/>
</dbReference>
<evidence type="ECO:0000256" key="6">
    <source>
        <dbReference type="ARBA" id="ARBA00023295"/>
    </source>
</evidence>
<keyword evidence="9" id="KW-1185">Reference proteome</keyword>
<dbReference type="GO" id="GO:0016798">
    <property type="term" value="F:hydrolase activity, acting on glycosyl bonds"/>
    <property type="evidence" value="ECO:0007669"/>
    <property type="project" value="UniProtKB-KW"/>
</dbReference>
<dbReference type="SMART" id="SM00342">
    <property type="entry name" value="HTH_ARAC"/>
    <property type="match status" value="1"/>
</dbReference>
<evidence type="ECO:0000256" key="3">
    <source>
        <dbReference type="ARBA" id="ARBA00023015"/>
    </source>
</evidence>
<reference evidence="8 9" key="1">
    <citation type="submission" date="2020-03" db="EMBL/GenBank/DDBJ databases">
        <title>Vagococcus sp. nov., isolated from beetles.</title>
        <authorList>
            <person name="Hyun D.-W."/>
            <person name="Bae J.-W."/>
        </authorList>
    </citation>
    <scope>NUCLEOTIDE SEQUENCE [LARGE SCALE GENOMIC DNA]</scope>
    <source>
        <strain evidence="8 9">HDW17B</strain>
    </source>
</reference>